<sequence length="236" mass="26151">MDTGMEVDVIPGNVDLAQQPLTSVKPETNEASTSQGSAFNLGNLMQSLTTPPGPTATLASTGPSRSREGFPEIPVKVHIRRPGKDAWVYLGRATVTQEIYGQSSRVVVRSTTNDKIMTTFHESCDLQAEKRGNFVVIGCVENARVVSWSLNALNNSETLRLLASIELACYKCKQAVGDPRMHSKIRRRITHIIKEDRRKRHKRRRDQDALVDAFARTDLNTHADRPGSSAIQTDNL</sequence>
<comment type="caution">
    <text evidence="1">The sequence shown here is derived from an EMBL/GenBank/DDBJ whole genome shotgun (WGS) entry which is preliminary data.</text>
</comment>
<reference evidence="1" key="2">
    <citation type="journal article" date="2020" name="Nat. Commun.">
        <title>Large-scale genome sequencing of mycorrhizal fungi provides insights into the early evolution of symbiotic traits.</title>
        <authorList>
            <person name="Miyauchi S."/>
            <person name="Kiss E."/>
            <person name="Kuo A."/>
            <person name="Drula E."/>
            <person name="Kohler A."/>
            <person name="Sanchez-Garcia M."/>
            <person name="Morin E."/>
            <person name="Andreopoulos B."/>
            <person name="Barry K.W."/>
            <person name="Bonito G."/>
            <person name="Buee M."/>
            <person name="Carver A."/>
            <person name="Chen C."/>
            <person name="Cichocki N."/>
            <person name="Clum A."/>
            <person name="Culley D."/>
            <person name="Crous P.W."/>
            <person name="Fauchery L."/>
            <person name="Girlanda M."/>
            <person name="Hayes R.D."/>
            <person name="Keri Z."/>
            <person name="LaButti K."/>
            <person name="Lipzen A."/>
            <person name="Lombard V."/>
            <person name="Magnuson J."/>
            <person name="Maillard F."/>
            <person name="Murat C."/>
            <person name="Nolan M."/>
            <person name="Ohm R.A."/>
            <person name="Pangilinan J."/>
            <person name="Pereira M.F."/>
            <person name="Perotto S."/>
            <person name="Peter M."/>
            <person name="Pfister S."/>
            <person name="Riley R."/>
            <person name="Sitrit Y."/>
            <person name="Stielow J.B."/>
            <person name="Szollosi G."/>
            <person name="Zifcakova L."/>
            <person name="Stursova M."/>
            <person name="Spatafora J.W."/>
            <person name="Tedersoo L."/>
            <person name="Vaario L.M."/>
            <person name="Yamada A."/>
            <person name="Yan M."/>
            <person name="Wang P."/>
            <person name="Xu J."/>
            <person name="Bruns T."/>
            <person name="Baldrian P."/>
            <person name="Vilgalys R."/>
            <person name="Dunand C."/>
            <person name="Henrissat B."/>
            <person name="Grigoriev I.V."/>
            <person name="Hibbett D."/>
            <person name="Nagy L.G."/>
            <person name="Martin F.M."/>
        </authorList>
    </citation>
    <scope>NUCLEOTIDE SEQUENCE</scope>
    <source>
        <strain evidence="1">P2</strain>
    </source>
</reference>
<proteinExistence type="predicted"/>
<evidence type="ECO:0000313" key="1">
    <source>
        <dbReference type="EMBL" id="KAF9650098.1"/>
    </source>
</evidence>
<keyword evidence="2" id="KW-1185">Reference proteome</keyword>
<dbReference type="Proteomes" id="UP000886501">
    <property type="component" value="Unassembled WGS sequence"/>
</dbReference>
<accession>A0ACB6ZL22</accession>
<reference evidence="1" key="1">
    <citation type="submission" date="2019-10" db="EMBL/GenBank/DDBJ databases">
        <authorList>
            <consortium name="DOE Joint Genome Institute"/>
            <person name="Kuo A."/>
            <person name="Miyauchi S."/>
            <person name="Kiss E."/>
            <person name="Drula E."/>
            <person name="Kohler A."/>
            <person name="Sanchez-Garcia M."/>
            <person name="Andreopoulos B."/>
            <person name="Barry K.W."/>
            <person name="Bonito G."/>
            <person name="Buee M."/>
            <person name="Carver A."/>
            <person name="Chen C."/>
            <person name="Cichocki N."/>
            <person name="Clum A."/>
            <person name="Culley D."/>
            <person name="Crous P.W."/>
            <person name="Fauchery L."/>
            <person name="Girlanda M."/>
            <person name="Hayes R."/>
            <person name="Keri Z."/>
            <person name="Labutti K."/>
            <person name="Lipzen A."/>
            <person name="Lombard V."/>
            <person name="Magnuson J."/>
            <person name="Maillard F."/>
            <person name="Morin E."/>
            <person name="Murat C."/>
            <person name="Nolan M."/>
            <person name="Ohm R."/>
            <person name="Pangilinan J."/>
            <person name="Pereira M."/>
            <person name="Perotto S."/>
            <person name="Peter M."/>
            <person name="Riley R."/>
            <person name="Sitrit Y."/>
            <person name="Stielow B."/>
            <person name="Szollosi G."/>
            <person name="Zifcakova L."/>
            <person name="Stursova M."/>
            <person name="Spatafora J.W."/>
            <person name="Tedersoo L."/>
            <person name="Vaario L.-M."/>
            <person name="Yamada A."/>
            <person name="Yan M."/>
            <person name="Wang P."/>
            <person name="Xu J."/>
            <person name="Bruns T."/>
            <person name="Baldrian P."/>
            <person name="Vilgalys R."/>
            <person name="Henrissat B."/>
            <person name="Grigoriev I.V."/>
            <person name="Hibbett D."/>
            <person name="Nagy L.G."/>
            <person name="Martin F.M."/>
        </authorList>
    </citation>
    <scope>NUCLEOTIDE SEQUENCE</scope>
    <source>
        <strain evidence="1">P2</strain>
    </source>
</reference>
<name>A0ACB6ZL22_THEGA</name>
<protein>
    <submittedName>
        <fullName evidence="1">Uncharacterized protein</fullName>
    </submittedName>
</protein>
<gene>
    <name evidence="1" type="ORF">BDM02DRAFT_3112710</name>
</gene>
<evidence type="ECO:0000313" key="2">
    <source>
        <dbReference type="Proteomes" id="UP000886501"/>
    </source>
</evidence>
<organism evidence="1 2">
    <name type="scientific">Thelephora ganbajun</name>
    <name type="common">Ganba fungus</name>
    <dbReference type="NCBI Taxonomy" id="370292"/>
    <lineage>
        <taxon>Eukaryota</taxon>
        <taxon>Fungi</taxon>
        <taxon>Dikarya</taxon>
        <taxon>Basidiomycota</taxon>
        <taxon>Agaricomycotina</taxon>
        <taxon>Agaricomycetes</taxon>
        <taxon>Thelephorales</taxon>
        <taxon>Thelephoraceae</taxon>
        <taxon>Thelephora</taxon>
    </lineage>
</organism>
<dbReference type="EMBL" id="MU117989">
    <property type="protein sequence ID" value="KAF9650098.1"/>
    <property type="molecule type" value="Genomic_DNA"/>
</dbReference>